<reference evidence="2" key="1">
    <citation type="submission" date="2021-07" db="EMBL/GenBank/DDBJ databases">
        <authorList>
            <person name="Durling M."/>
        </authorList>
    </citation>
    <scope>NUCLEOTIDE SEQUENCE</scope>
</reference>
<evidence type="ECO:0000256" key="1">
    <source>
        <dbReference type="SAM" id="Phobius"/>
    </source>
</evidence>
<dbReference type="EMBL" id="CAJVRL010000056">
    <property type="protein sequence ID" value="CAG8954372.1"/>
    <property type="molecule type" value="Genomic_DNA"/>
</dbReference>
<keyword evidence="1" id="KW-0812">Transmembrane</keyword>
<keyword evidence="1" id="KW-0472">Membrane</keyword>
<dbReference type="AlphaFoldDB" id="A0A9N9KZM3"/>
<dbReference type="Proteomes" id="UP000696280">
    <property type="component" value="Unassembled WGS sequence"/>
</dbReference>
<evidence type="ECO:0000313" key="2">
    <source>
        <dbReference type="EMBL" id="CAG8954372.1"/>
    </source>
</evidence>
<gene>
    <name evidence="2" type="ORF">HYFRA_00005997</name>
</gene>
<keyword evidence="3" id="KW-1185">Reference proteome</keyword>
<name>A0A9N9KZM3_9HELO</name>
<accession>A0A9N9KZM3</accession>
<protein>
    <submittedName>
        <fullName evidence="2">Uncharacterized protein</fullName>
    </submittedName>
</protein>
<feature type="transmembrane region" description="Helical" evidence="1">
    <location>
        <begin position="24"/>
        <end position="45"/>
    </location>
</feature>
<dbReference type="OrthoDB" id="4156595at2759"/>
<proteinExistence type="predicted"/>
<sequence length="149" mass="16202">MSSKTPEVQTAAIAGAGTGGKEGVVVRFILAPLAFLSFILSLALIDSRNTYFRTSSQPPSRIQSVKGFFHALVFRRREGPYEYVGRERGGDGGVGVEKKGGKGGNGEWYWHTKQRKMMKRELDDAFEIRNGVAVVLVVGGLVVLGGWRG</sequence>
<keyword evidence="1" id="KW-1133">Transmembrane helix</keyword>
<evidence type="ECO:0000313" key="3">
    <source>
        <dbReference type="Proteomes" id="UP000696280"/>
    </source>
</evidence>
<feature type="transmembrane region" description="Helical" evidence="1">
    <location>
        <begin position="126"/>
        <end position="147"/>
    </location>
</feature>
<organism evidence="2 3">
    <name type="scientific">Hymenoscyphus fraxineus</name>
    <dbReference type="NCBI Taxonomy" id="746836"/>
    <lineage>
        <taxon>Eukaryota</taxon>
        <taxon>Fungi</taxon>
        <taxon>Dikarya</taxon>
        <taxon>Ascomycota</taxon>
        <taxon>Pezizomycotina</taxon>
        <taxon>Leotiomycetes</taxon>
        <taxon>Helotiales</taxon>
        <taxon>Helotiaceae</taxon>
        <taxon>Hymenoscyphus</taxon>
    </lineage>
</organism>
<comment type="caution">
    <text evidence="2">The sequence shown here is derived from an EMBL/GenBank/DDBJ whole genome shotgun (WGS) entry which is preliminary data.</text>
</comment>